<dbReference type="SUPFAM" id="SSF55681">
    <property type="entry name" value="Class II aaRS and biotin synthetases"/>
    <property type="match status" value="1"/>
</dbReference>
<dbReference type="Pfam" id="PF07973">
    <property type="entry name" value="tRNA_SAD"/>
    <property type="match status" value="1"/>
</dbReference>
<dbReference type="Gene3D" id="2.40.30.130">
    <property type="match status" value="1"/>
</dbReference>
<comment type="similarity">
    <text evidence="2 12">Belongs to the class-II aminoacyl-tRNA synthetase family.</text>
</comment>
<feature type="binding site" evidence="12">
    <location>
        <position position="662"/>
    </location>
    <ligand>
        <name>Zn(2+)</name>
        <dbReference type="ChEBI" id="CHEBI:29105"/>
    </ligand>
</feature>
<comment type="function">
    <text evidence="12">Catalyzes the attachment of alanine to tRNA(Ala) in a two-step reaction: alanine is first activated by ATP to form Ala-AMP and then transferred to the acceptor end of tRNA(Ala). Also edits incorrectly charged Ser-tRNA(Ala) and Gly-tRNA(Ala) via its editing domain.</text>
</comment>
<dbReference type="InterPro" id="IPR045864">
    <property type="entry name" value="aa-tRNA-synth_II/BPL/LPL"/>
</dbReference>
<keyword evidence="4 12" id="KW-0436">Ligase</keyword>
<accession>A0A517YMM0</accession>
<evidence type="ECO:0000256" key="9">
    <source>
        <dbReference type="ARBA" id="ARBA00022884"/>
    </source>
</evidence>
<dbReference type="InterPro" id="IPR012947">
    <property type="entry name" value="tRNA_SAD"/>
</dbReference>
<dbReference type="InterPro" id="IPR023033">
    <property type="entry name" value="Ala_tRNA_ligase_euk/bac"/>
</dbReference>
<dbReference type="InterPro" id="IPR050058">
    <property type="entry name" value="Ala-tRNA_ligase"/>
</dbReference>
<evidence type="ECO:0000256" key="4">
    <source>
        <dbReference type="ARBA" id="ARBA00022598"/>
    </source>
</evidence>
<keyword evidence="15" id="KW-1185">Reference proteome</keyword>
<keyword evidence="12" id="KW-0963">Cytoplasm</keyword>
<dbReference type="InterPro" id="IPR009000">
    <property type="entry name" value="Transl_B-barrel_sf"/>
</dbReference>
<evidence type="ECO:0000256" key="11">
    <source>
        <dbReference type="ARBA" id="ARBA00023146"/>
    </source>
</evidence>
<evidence type="ECO:0000256" key="8">
    <source>
        <dbReference type="ARBA" id="ARBA00022840"/>
    </source>
</evidence>
<dbReference type="GO" id="GO:0002161">
    <property type="term" value="F:aminoacyl-tRNA deacylase activity"/>
    <property type="evidence" value="ECO:0007669"/>
    <property type="project" value="TreeGrafter"/>
</dbReference>
<keyword evidence="10 12" id="KW-0648">Protein biosynthesis</keyword>
<dbReference type="KEGG" id="aagg:ETAA8_66280"/>
<dbReference type="GO" id="GO:0005524">
    <property type="term" value="F:ATP binding"/>
    <property type="evidence" value="ECO:0007669"/>
    <property type="project" value="UniProtKB-UniRule"/>
</dbReference>
<keyword evidence="9 12" id="KW-0694">RNA-binding</keyword>
<evidence type="ECO:0000256" key="7">
    <source>
        <dbReference type="ARBA" id="ARBA00022833"/>
    </source>
</evidence>
<dbReference type="AlphaFoldDB" id="A0A517YMM0"/>
<dbReference type="CDD" id="cd00673">
    <property type="entry name" value="AlaRS_core"/>
    <property type="match status" value="1"/>
</dbReference>
<keyword evidence="7 12" id="KW-0862">Zinc</keyword>
<keyword evidence="8 12" id="KW-0067">ATP-binding</keyword>
<dbReference type="OrthoDB" id="9803884at2"/>
<evidence type="ECO:0000259" key="13">
    <source>
        <dbReference type="PROSITE" id="PS50860"/>
    </source>
</evidence>
<dbReference type="GO" id="GO:0004813">
    <property type="term" value="F:alanine-tRNA ligase activity"/>
    <property type="evidence" value="ECO:0007669"/>
    <property type="project" value="UniProtKB-UniRule"/>
</dbReference>
<dbReference type="GO" id="GO:0000049">
    <property type="term" value="F:tRNA binding"/>
    <property type="evidence" value="ECO:0007669"/>
    <property type="project" value="UniProtKB-KW"/>
</dbReference>
<dbReference type="InterPro" id="IPR003156">
    <property type="entry name" value="DHHA1_dom"/>
</dbReference>
<dbReference type="InterPro" id="IPR018163">
    <property type="entry name" value="Thr/Ala-tRNA-synth_IIc_edit"/>
</dbReference>
<dbReference type="GO" id="GO:0006419">
    <property type="term" value="P:alanyl-tRNA aminoacylation"/>
    <property type="evidence" value="ECO:0007669"/>
    <property type="project" value="UniProtKB-UniRule"/>
</dbReference>
<evidence type="ECO:0000256" key="6">
    <source>
        <dbReference type="ARBA" id="ARBA00022741"/>
    </source>
</evidence>
<evidence type="ECO:0000256" key="1">
    <source>
        <dbReference type="ARBA" id="ARBA00004496"/>
    </source>
</evidence>
<evidence type="ECO:0000256" key="10">
    <source>
        <dbReference type="ARBA" id="ARBA00022917"/>
    </source>
</evidence>
<feature type="domain" description="Alanyl-transfer RNA synthetases family profile" evidence="13">
    <location>
        <begin position="1"/>
        <end position="705"/>
    </location>
</feature>
<evidence type="ECO:0000256" key="5">
    <source>
        <dbReference type="ARBA" id="ARBA00022723"/>
    </source>
</evidence>
<comment type="domain">
    <text evidence="12">Consists of three domains; the N-terminal catalytic domain, the editing domain and the C-terminal C-Ala domain. The editing domain removes incorrectly charged amino acids, while the C-Ala domain, along with tRNA(Ala), serves as a bridge to cooperatively bring together the editing and aminoacylation centers thus stimulating deacylation of misacylated tRNAs.</text>
</comment>
<protein>
    <recommendedName>
        <fullName evidence="12">Alanine--tRNA ligase</fullName>
        <ecNumber evidence="12">6.1.1.7</ecNumber>
    </recommendedName>
    <alternativeName>
        <fullName evidence="12">Alanyl-tRNA synthetase</fullName>
        <shortName evidence="12">AlaRS</shortName>
    </alternativeName>
</protein>
<dbReference type="EMBL" id="CP036274">
    <property type="protein sequence ID" value="QDU31470.1"/>
    <property type="molecule type" value="Genomic_DNA"/>
</dbReference>
<dbReference type="SUPFAM" id="SSF101353">
    <property type="entry name" value="Putative anticodon-binding domain of alanyl-tRNA synthetase (AlaRS)"/>
    <property type="match status" value="1"/>
</dbReference>
<evidence type="ECO:0000313" key="14">
    <source>
        <dbReference type="EMBL" id="QDU31470.1"/>
    </source>
</evidence>
<dbReference type="PROSITE" id="PS50860">
    <property type="entry name" value="AA_TRNA_LIGASE_II_ALA"/>
    <property type="match status" value="1"/>
</dbReference>
<dbReference type="EC" id="6.1.1.7" evidence="12"/>
<feature type="binding site" evidence="12">
    <location>
        <position position="560"/>
    </location>
    <ligand>
        <name>Zn(2+)</name>
        <dbReference type="ChEBI" id="CHEBI:29105"/>
    </ligand>
</feature>
<dbReference type="PANTHER" id="PTHR11777">
    <property type="entry name" value="ALANYL-TRNA SYNTHETASE"/>
    <property type="match status" value="1"/>
</dbReference>
<dbReference type="FunFam" id="3.10.310.40:FF:000001">
    <property type="entry name" value="Alanine--tRNA ligase"/>
    <property type="match status" value="1"/>
</dbReference>
<dbReference type="InterPro" id="IPR002318">
    <property type="entry name" value="Ala-tRNA-lgiase_IIc"/>
</dbReference>
<organism evidence="14 15">
    <name type="scientific">Anatilimnocola aggregata</name>
    <dbReference type="NCBI Taxonomy" id="2528021"/>
    <lineage>
        <taxon>Bacteria</taxon>
        <taxon>Pseudomonadati</taxon>
        <taxon>Planctomycetota</taxon>
        <taxon>Planctomycetia</taxon>
        <taxon>Pirellulales</taxon>
        <taxon>Pirellulaceae</taxon>
        <taxon>Anatilimnocola</taxon>
    </lineage>
</organism>
<dbReference type="Gene3D" id="3.10.310.40">
    <property type="match status" value="1"/>
</dbReference>
<evidence type="ECO:0000256" key="3">
    <source>
        <dbReference type="ARBA" id="ARBA00022555"/>
    </source>
</evidence>
<evidence type="ECO:0000256" key="12">
    <source>
        <dbReference type="HAMAP-Rule" id="MF_00036"/>
    </source>
</evidence>
<dbReference type="InterPro" id="IPR018165">
    <property type="entry name" value="Ala-tRNA-synth_IIc_core"/>
</dbReference>
<evidence type="ECO:0000256" key="2">
    <source>
        <dbReference type="ARBA" id="ARBA00008226"/>
    </source>
</evidence>
<keyword evidence="6 12" id="KW-0547">Nucleotide-binding</keyword>
<gene>
    <name evidence="12 14" type="primary">alaS</name>
    <name evidence="14" type="ORF">ETAA8_66280</name>
</gene>
<dbReference type="Pfam" id="PF01411">
    <property type="entry name" value="tRNA-synt_2c"/>
    <property type="match status" value="1"/>
</dbReference>
<sequence length="936" mass="102127">MKTDELREKYLEFFESKGHTRQASDVLVPRWDPSVLFTPAGMNPFKDHFLGRVKLEFTRATTCQKCLRTGDIDNVGRTAYHHTFFEMLGNFSFGDYFKKEAIHWAWEFLTDKKWLGIEKDRLTVTVYLDDDEAAGIWHNEIGLPVNRIERMGEDDNFWPASAPSKGPDGVCGPCSEIYYHAPGATKSVEIWNLVFTQFNRVGNPPNNLRPLPSKNIDTGMGLERIASVLQGVDTNYHIDILRPLVEAAGEVCGFKYDPKEDRGRRLRRIADHVRACTFAIHENVLPGPNKQNYVIRRLMRRAILDGHQLGLREPFMYKLVGKVAELMKASYPEISDTTSRVEKAMQGEESAFLGTLDAGLARIDKTFSDMKSHGRVTVPGQEAFDLYQTYGIPPELVENMAAELNFTFDWPGFKDSMELHGEKSGKIAQDTGMDVNNPIGALKKSLKSTEFLAYDGIEATAEIKGIVAQDHLCDELTEVGHKSPVTVVLDRSPFYGESGGQVGDKGELTGAGFTFQVIDTQKDGDLLLHIGHLTQGKMTAGAKVTAKVDTARRQGIRRAHSATHIMHYALQKSLGKDAHQMGSKVEEDWLRFDFGNPEPVSAEKLQAIERDVAEQVAAAQTITAKFVPLSEARTAGAMMLFGEKYPDPARMVTMGEFSRELCGGTHLDNTQDVGSFEILAEEGVAAGVRRITALTGEKAKAHEAQTDSSLQAIAHALGTGIGEVNHAVRHLVQQVRDLRKQLTTGAKPATGTEPISLAKIPSPTTAEKKSLLRDTARLLNVALFDAPARVQALLAESTELKQQIASRNEAGSISAETLLAGSEQVGGATVVVAEAPGANSNLMRQLIDQIRQKISPSAIFLATAEGEGKVVLVAGVSKDLVTKGVSAGNWVRDVAPVVGGGGGGKPDLAQAGGKQPEKLAEALVKAREVAKLMLKA</sequence>
<dbReference type="FunFam" id="3.30.930.10:FF:000004">
    <property type="entry name" value="Alanine--tRNA ligase"/>
    <property type="match status" value="1"/>
</dbReference>
<reference evidence="14 15" key="1">
    <citation type="submission" date="2019-02" db="EMBL/GenBank/DDBJ databases">
        <title>Deep-cultivation of Planctomycetes and their phenomic and genomic characterization uncovers novel biology.</title>
        <authorList>
            <person name="Wiegand S."/>
            <person name="Jogler M."/>
            <person name="Boedeker C."/>
            <person name="Pinto D."/>
            <person name="Vollmers J."/>
            <person name="Rivas-Marin E."/>
            <person name="Kohn T."/>
            <person name="Peeters S.H."/>
            <person name="Heuer A."/>
            <person name="Rast P."/>
            <person name="Oberbeckmann S."/>
            <person name="Bunk B."/>
            <person name="Jeske O."/>
            <person name="Meyerdierks A."/>
            <person name="Storesund J.E."/>
            <person name="Kallscheuer N."/>
            <person name="Luecker S."/>
            <person name="Lage O.M."/>
            <person name="Pohl T."/>
            <person name="Merkel B.J."/>
            <person name="Hornburger P."/>
            <person name="Mueller R.-W."/>
            <person name="Bruemmer F."/>
            <person name="Labrenz M."/>
            <person name="Spormann A.M."/>
            <person name="Op den Camp H."/>
            <person name="Overmann J."/>
            <person name="Amann R."/>
            <person name="Jetten M.S.M."/>
            <person name="Mascher T."/>
            <person name="Medema M.H."/>
            <person name="Devos D.P."/>
            <person name="Kaster A.-K."/>
            <person name="Ovreas L."/>
            <person name="Rohde M."/>
            <person name="Galperin M.Y."/>
            <person name="Jogler C."/>
        </authorList>
    </citation>
    <scope>NUCLEOTIDE SEQUENCE [LARGE SCALE GENOMIC DNA]</scope>
    <source>
        <strain evidence="14 15">ETA_A8</strain>
    </source>
</reference>
<dbReference type="Proteomes" id="UP000315017">
    <property type="component" value="Chromosome"/>
</dbReference>
<dbReference type="SMART" id="SM00863">
    <property type="entry name" value="tRNA_SAD"/>
    <property type="match status" value="1"/>
</dbReference>
<keyword evidence="11 12" id="KW-0030">Aminoacyl-tRNA synthetase</keyword>
<dbReference type="HAMAP" id="MF_00036_B">
    <property type="entry name" value="Ala_tRNA_synth_B"/>
    <property type="match status" value="1"/>
</dbReference>
<dbReference type="InterPro" id="IPR018162">
    <property type="entry name" value="Ala-tRNA-ligase_IIc_anticod-bd"/>
</dbReference>
<proteinExistence type="inferred from homology"/>
<keyword evidence="5 12" id="KW-0479">Metal-binding</keyword>
<dbReference type="GO" id="GO:0008270">
    <property type="term" value="F:zinc ion binding"/>
    <property type="evidence" value="ECO:0007669"/>
    <property type="project" value="UniProtKB-UniRule"/>
</dbReference>
<dbReference type="SUPFAM" id="SSF55186">
    <property type="entry name" value="ThrRS/AlaRS common domain"/>
    <property type="match status" value="1"/>
</dbReference>
<name>A0A517YMM0_9BACT</name>
<dbReference type="FunFam" id="3.30.54.20:FF:000001">
    <property type="entry name" value="Alanine--tRNA ligase"/>
    <property type="match status" value="1"/>
</dbReference>
<dbReference type="RefSeq" id="WP_145098652.1">
    <property type="nucleotide sequence ID" value="NZ_CP036274.1"/>
</dbReference>
<dbReference type="SUPFAM" id="SSF50447">
    <property type="entry name" value="Translation proteins"/>
    <property type="match status" value="1"/>
</dbReference>
<feature type="binding site" evidence="12">
    <location>
        <position position="666"/>
    </location>
    <ligand>
        <name>Zn(2+)</name>
        <dbReference type="ChEBI" id="CHEBI:29105"/>
    </ligand>
</feature>
<comment type="subcellular location">
    <subcellularLocation>
        <location evidence="1 12">Cytoplasm</location>
    </subcellularLocation>
</comment>
<dbReference type="GO" id="GO:0005829">
    <property type="term" value="C:cytosol"/>
    <property type="evidence" value="ECO:0007669"/>
    <property type="project" value="TreeGrafter"/>
</dbReference>
<dbReference type="PANTHER" id="PTHR11777:SF9">
    <property type="entry name" value="ALANINE--TRNA LIGASE, CYTOPLASMIC"/>
    <property type="match status" value="1"/>
</dbReference>
<feature type="binding site" evidence="12">
    <location>
        <position position="564"/>
    </location>
    <ligand>
        <name>Zn(2+)</name>
        <dbReference type="ChEBI" id="CHEBI:29105"/>
    </ligand>
</feature>
<keyword evidence="3 12" id="KW-0820">tRNA-binding</keyword>
<dbReference type="PRINTS" id="PR00980">
    <property type="entry name" value="TRNASYNTHALA"/>
</dbReference>
<dbReference type="Pfam" id="PF02272">
    <property type="entry name" value="DHHA1"/>
    <property type="match status" value="1"/>
</dbReference>
<dbReference type="FunFam" id="2.40.30.130:FF:000001">
    <property type="entry name" value="Alanine--tRNA ligase"/>
    <property type="match status" value="1"/>
</dbReference>
<comment type="catalytic activity">
    <reaction evidence="12">
        <text>tRNA(Ala) + L-alanine + ATP = L-alanyl-tRNA(Ala) + AMP + diphosphate</text>
        <dbReference type="Rhea" id="RHEA:12540"/>
        <dbReference type="Rhea" id="RHEA-COMP:9657"/>
        <dbReference type="Rhea" id="RHEA-COMP:9923"/>
        <dbReference type="ChEBI" id="CHEBI:30616"/>
        <dbReference type="ChEBI" id="CHEBI:33019"/>
        <dbReference type="ChEBI" id="CHEBI:57972"/>
        <dbReference type="ChEBI" id="CHEBI:78442"/>
        <dbReference type="ChEBI" id="CHEBI:78497"/>
        <dbReference type="ChEBI" id="CHEBI:456215"/>
        <dbReference type="EC" id="6.1.1.7"/>
    </reaction>
</comment>
<dbReference type="Gene3D" id="3.30.930.10">
    <property type="entry name" value="Bira Bifunctional Protein, Domain 2"/>
    <property type="match status" value="1"/>
</dbReference>
<evidence type="ECO:0000313" key="15">
    <source>
        <dbReference type="Proteomes" id="UP000315017"/>
    </source>
</evidence>
<dbReference type="NCBIfam" id="TIGR00344">
    <property type="entry name" value="alaS"/>
    <property type="match status" value="1"/>
</dbReference>
<dbReference type="InterPro" id="IPR018164">
    <property type="entry name" value="Ala-tRNA-synth_IIc_N"/>
</dbReference>
<dbReference type="Gene3D" id="3.30.980.10">
    <property type="entry name" value="Threonyl-trna Synthetase, Chain A, domain 2"/>
    <property type="match status" value="1"/>
</dbReference>
<comment type="cofactor">
    <cofactor evidence="12">
        <name>Zn(2+)</name>
        <dbReference type="ChEBI" id="CHEBI:29105"/>
    </cofactor>
    <text evidence="12">Binds 1 zinc ion per subunit.</text>
</comment>
<dbReference type="FunFam" id="3.30.980.10:FF:000004">
    <property type="entry name" value="Alanine--tRNA ligase, cytoplasmic"/>
    <property type="match status" value="1"/>
</dbReference>